<evidence type="ECO:0000256" key="1">
    <source>
        <dbReference type="ARBA" id="ARBA00022946"/>
    </source>
</evidence>
<gene>
    <name evidence="4" type="ORF">DDZ13_02565</name>
</gene>
<dbReference type="InterPro" id="IPR017703">
    <property type="entry name" value="YgfZ/GCV_T_CS"/>
</dbReference>
<reference evidence="4 5" key="1">
    <citation type="submission" date="2018-05" db="EMBL/GenBank/DDBJ databases">
        <title>Coraliomargarita sinensis sp. nov., isolated from a marine solar saltern.</title>
        <authorList>
            <person name="Zhou L.Y."/>
        </authorList>
    </citation>
    <scope>NUCLEOTIDE SEQUENCE [LARGE SCALE GENOMIC DNA]</scope>
    <source>
        <strain evidence="4 5">WN38</strain>
    </source>
</reference>
<evidence type="ECO:0000256" key="2">
    <source>
        <dbReference type="PIRSR" id="PIRSR006487-1"/>
    </source>
</evidence>
<feature type="domain" description="GCVT N-terminal" evidence="3">
    <location>
        <begin position="16"/>
        <end position="117"/>
    </location>
</feature>
<dbReference type="OrthoDB" id="9796287at2"/>
<keyword evidence="5" id="KW-1185">Reference proteome</keyword>
<organism evidence="4 5">
    <name type="scientific">Coraliomargarita sinensis</name>
    <dbReference type="NCBI Taxonomy" id="2174842"/>
    <lineage>
        <taxon>Bacteria</taxon>
        <taxon>Pseudomonadati</taxon>
        <taxon>Verrucomicrobiota</taxon>
        <taxon>Opitutia</taxon>
        <taxon>Puniceicoccales</taxon>
        <taxon>Coraliomargaritaceae</taxon>
        <taxon>Coraliomargarita</taxon>
    </lineage>
</organism>
<dbReference type="RefSeq" id="WP_110129869.1">
    <property type="nucleotide sequence ID" value="NZ_QHJQ01000002.1"/>
</dbReference>
<dbReference type="Gene3D" id="3.30.1360.120">
    <property type="entry name" value="Probable tRNA modification gtpase trme, domain 1"/>
    <property type="match status" value="1"/>
</dbReference>
<name>A0A317ZGY4_9BACT</name>
<dbReference type="InterPro" id="IPR027266">
    <property type="entry name" value="TrmE/GcvT-like"/>
</dbReference>
<dbReference type="NCBIfam" id="TIGR03317">
    <property type="entry name" value="ygfZ_signature"/>
    <property type="match status" value="1"/>
</dbReference>
<evidence type="ECO:0000259" key="3">
    <source>
        <dbReference type="Pfam" id="PF01571"/>
    </source>
</evidence>
<dbReference type="GO" id="GO:0016226">
    <property type="term" value="P:iron-sulfur cluster assembly"/>
    <property type="evidence" value="ECO:0007669"/>
    <property type="project" value="TreeGrafter"/>
</dbReference>
<evidence type="ECO:0000313" key="4">
    <source>
        <dbReference type="EMBL" id="PXA04865.1"/>
    </source>
</evidence>
<proteinExistence type="predicted"/>
<dbReference type="PIRSF" id="PIRSF006487">
    <property type="entry name" value="GcvT"/>
    <property type="match status" value="1"/>
</dbReference>
<sequence>MVLYAYPYELAAHLIVSDEDAADFLQSQFSNDLRPFSPGQCTYGLWLDVKGKILADSWVLCEDEERFRIFSEHCDEQSIREKLEHHIIADDVEIESGEKMAALAAVGEEEGDLVAPLDDVLFSFPGRRSNRPSYELLFSDAAARSKWVEQNACEIVSKEWIQKERMESGLASVGFEVLSGDLPGEAGLVDSAVSLTKGCFLGQEVVARMHNVGRPQRGLYTIAGFGAPPEAPCPAANAEGKALGELRTIVPAASGWTGVAMLKSRFVECGMELALGEGRATVEANYVSRS</sequence>
<dbReference type="EMBL" id="QHJQ01000002">
    <property type="protein sequence ID" value="PXA04865.1"/>
    <property type="molecule type" value="Genomic_DNA"/>
</dbReference>
<dbReference type="InParanoid" id="A0A317ZGY4"/>
<evidence type="ECO:0000313" key="5">
    <source>
        <dbReference type="Proteomes" id="UP000247099"/>
    </source>
</evidence>
<dbReference type="InterPro" id="IPR045179">
    <property type="entry name" value="YgfZ/GcvT"/>
</dbReference>
<dbReference type="Proteomes" id="UP000247099">
    <property type="component" value="Unassembled WGS sequence"/>
</dbReference>
<dbReference type="AlphaFoldDB" id="A0A317ZGY4"/>
<dbReference type="PANTHER" id="PTHR22602">
    <property type="entry name" value="TRANSFERASE CAF17, MITOCHONDRIAL-RELATED"/>
    <property type="match status" value="1"/>
</dbReference>
<keyword evidence="1" id="KW-0809">Transit peptide</keyword>
<protein>
    <recommendedName>
        <fullName evidence="3">GCVT N-terminal domain-containing protein</fullName>
    </recommendedName>
</protein>
<dbReference type="PANTHER" id="PTHR22602:SF0">
    <property type="entry name" value="TRANSFERASE CAF17, MITOCHONDRIAL-RELATED"/>
    <property type="match status" value="1"/>
</dbReference>
<comment type="caution">
    <text evidence="4">The sequence shown here is derived from an EMBL/GenBank/DDBJ whole genome shotgun (WGS) entry which is preliminary data.</text>
</comment>
<dbReference type="InterPro" id="IPR006222">
    <property type="entry name" value="GCVT_N"/>
</dbReference>
<accession>A0A317ZGY4</accession>
<feature type="binding site" evidence="2">
    <location>
        <position position="135"/>
    </location>
    <ligand>
        <name>substrate</name>
    </ligand>
</feature>
<dbReference type="Pfam" id="PF01571">
    <property type="entry name" value="GCV_T"/>
    <property type="match status" value="1"/>
</dbReference>
<dbReference type="SUPFAM" id="SSF103025">
    <property type="entry name" value="Folate-binding domain"/>
    <property type="match status" value="1"/>
</dbReference>